<feature type="transmembrane region" description="Helical" evidence="9">
    <location>
        <begin position="420"/>
        <end position="444"/>
    </location>
</feature>
<feature type="transmembrane region" description="Helical" evidence="9">
    <location>
        <begin position="350"/>
        <end position="370"/>
    </location>
</feature>
<feature type="transmembrane region" description="Helical" evidence="9">
    <location>
        <begin position="391"/>
        <end position="408"/>
    </location>
</feature>
<dbReference type="Proteomes" id="UP000004367">
    <property type="component" value="Unassembled WGS sequence"/>
</dbReference>
<feature type="transmembrane region" description="Helical" evidence="9">
    <location>
        <begin position="138"/>
        <end position="158"/>
    </location>
</feature>
<comment type="similarity">
    <text evidence="2 9">Belongs to the alanine or glycine:cation symporter (AGCS) (TC 2.A.25) family.</text>
</comment>
<keyword evidence="7 9" id="KW-1133">Transmembrane helix</keyword>
<evidence type="ECO:0000256" key="8">
    <source>
        <dbReference type="ARBA" id="ARBA00023136"/>
    </source>
</evidence>
<dbReference type="FunFam" id="1.20.1740.10:FF:000004">
    <property type="entry name" value="Sodium:alanine symporter family protein"/>
    <property type="match status" value="1"/>
</dbReference>
<evidence type="ECO:0000256" key="6">
    <source>
        <dbReference type="ARBA" id="ARBA00022847"/>
    </source>
</evidence>
<evidence type="ECO:0000256" key="1">
    <source>
        <dbReference type="ARBA" id="ARBA00004651"/>
    </source>
</evidence>
<dbReference type="PROSITE" id="PS00873">
    <property type="entry name" value="NA_ALANINE_SYMP"/>
    <property type="match status" value="1"/>
</dbReference>
<dbReference type="PANTHER" id="PTHR30330">
    <property type="entry name" value="AGSS FAMILY TRANSPORTER, SODIUM-ALANINE"/>
    <property type="match status" value="1"/>
</dbReference>
<keyword evidence="11" id="KW-1185">Reference proteome</keyword>
<comment type="caution">
    <text evidence="10">The sequence shown here is derived from an EMBL/GenBank/DDBJ whole genome shotgun (WGS) entry which is preliminary data.</text>
</comment>
<feature type="transmembrane region" description="Helical" evidence="9">
    <location>
        <begin position="292"/>
        <end position="311"/>
    </location>
</feature>
<name>H5UNC7_9MICO</name>
<dbReference type="NCBIfam" id="TIGR00835">
    <property type="entry name" value="agcS"/>
    <property type="match status" value="1"/>
</dbReference>
<evidence type="ECO:0000256" key="9">
    <source>
        <dbReference type="RuleBase" id="RU363064"/>
    </source>
</evidence>
<evidence type="ECO:0000256" key="2">
    <source>
        <dbReference type="ARBA" id="ARBA00009261"/>
    </source>
</evidence>
<dbReference type="EMBL" id="BAFE01000007">
    <property type="protein sequence ID" value="GAB47235.1"/>
    <property type="molecule type" value="Genomic_DNA"/>
</dbReference>
<feature type="transmembrane region" description="Helical" evidence="9">
    <location>
        <begin position="170"/>
        <end position="191"/>
    </location>
</feature>
<keyword evidence="4 9" id="KW-1003">Cell membrane</keyword>
<organism evidence="10 11">
    <name type="scientific">Mobilicoccus pelagius NBRC 104925</name>
    <dbReference type="NCBI Taxonomy" id="1089455"/>
    <lineage>
        <taxon>Bacteria</taxon>
        <taxon>Bacillati</taxon>
        <taxon>Actinomycetota</taxon>
        <taxon>Actinomycetes</taxon>
        <taxon>Micrococcales</taxon>
        <taxon>Dermatophilaceae</taxon>
        <taxon>Mobilicoccus</taxon>
    </lineage>
</organism>
<keyword evidence="6 9" id="KW-0769">Symport</keyword>
<feature type="transmembrane region" description="Helical" evidence="9">
    <location>
        <begin position="62"/>
        <end position="83"/>
    </location>
</feature>
<dbReference type="PANTHER" id="PTHR30330:SF7">
    <property type="entry name" value="SODIUM_PROTON-DEPENDENT ALANINE CARRIER PROTEIN YRBD-RELATED"/>
    <property type="match status" value="1"/>
</dbReference>
<sequence>MKDLQTISGWLWSTPMVLLVLGIGTVFTVWMRVPQIRRIPDMLSQLKSGGGSDRGISSFESLAMALGGRVGVGNIAGVAAAIGVGGPGAMFWMWLTAIVGAAVAVVESSLAQVWKEEVEGEYRGGPAYYIEKGLNAKWLALAYAVATILATTITGPTIQANSIAVSAKEAFAIDPRITGLFVATLFCLVVFGGMKRIGRVCGLMVPFMAIAYVLVGIVVLVVNAEHVPAMFRLIFESAFGMDSMFGGMLGAAILWGVRRAVYSSEAGTGSGAQASAAAEVSHPVKQGLAQGFSVYVDTLVVCTITGLMILVTNSYNVLAEDHSAVVQYLPGVDAGPAFTQNAIETVAPGFGAAFVAIAMFFFAFTTLLSFGFYADTNIAYILRSHRHERTIIRVFQVVLAASILVGSFRKSDFAWSLADVGLGLYTWINLVALIPLVPVAIRVFRDYERQRKAGEDPVFRPENVGVTNAPLWDSIADHYERTGEALPAADSPMKDHQR</sequence>
<dbReference type="Pfam" id="PF01235">
    <property type="entry name" value="Na_Ala_symp"/>
    <property type="match status" value="1"/>
</dbReference>
<protein>
    <submittedName>
        <fullName evidence="10">Putative sodium/alanine symporter</fullName>
    </submittedName>
</protein>
<dbReference type="AlphaFoldDB" id="H5UNC7"/>
<evidence type="ECO:0000256" key="5">
    <source>
        <dbReference type="ARBA" id="ARBA00022692"/>
    </source>
</evidence>
<dbReference type="OrthoDB" id="9806926at2"/>
<feature type="transmembrane region" description="Helical" evidence="9">
    <location>
        <begin position="89"/>
        <end position="106"/>
    </location>
</feature>
<evidence type="ECO:0000256" key="3">
    <source>
        <dbReference type="ARBA" id="ARBA00022448"/>
    </source>
</evidence>
<dbReference type="GO" id="GO:0005283">
    <property type="term" value="F:amino acid:sodium symporter activity"/>
    <property type="evidence" value="ECO:0007669"/>
    <property type="project" value="InterPro"/>
</dbReference>
<evidence type="ECO:0000313" key="10">
    <source>
        <dbReference type="EMBL" id="GAB47235.1"/>
    </source>
</evidence>
<evidence type="ECO:0000256" key="4">
    <source>
        <dbReference type="ARBA" id="ARBA00022475"/>
    </source>
</evidence>
<evidence type="ECO:0000256" key="7">
    <source>
        <dbReference type="ARBA" id="ARBA00022989"/>
    </source>
</evidence>
<proteinExistence type="inferred from homology"/>
<feature type="transmembrane region" description="Helical" evidence="9">
    <location>
        <begin position="234"/>
        <end position="257"/>
    </location>
</feature>
<dbReference type="InterPro" id="IPR001463">
    <property type="entry name" value="Na/Ala_symport"/>
</dbReference>
<evidence type="ECO:0000313" key="11">
    <source>
        <dbReference type="Proteomes" id="UP000004367"/>
    </source>
</evidence>
<dbReference type="PRINTS" id="PR00175">
    <property type="entry name" value="NAALASMPORT"/>
</dbReference>
<accession>H5UNC7</accession>
<dbReference type="GO" id="GO:0005886">
    <property type="term" value="C:plasma membrane"/>
    <property type="evidence" value="ECO:0007669"/>
    <property type="project" value="UniProtKB-SubCell"/>
</dbReference>
<dbReference type="Gene3D" id="1.20.1740.10">
    <property type="entry name" value="Amino acid/polyamine transporter I"/>
    <property type="match status" value="1"/>
</dbReference>
<keyword evidence="8 9" id="KW-0472">Membrane</keyword>
<keyword evidence="3 9" id="KW-0813">Transport</keyword>
<comment type="subcellular location">
    <subcellularLocation>
        <location evidence="1 9">Cell membrane</location>
        <topology evidence="1 9">Multi-pass membrane protein</topology>
    </subcellularLocation>
</comment>
<keyword evidence="5 9" id="KW-0812">Transmembrane</keyword>
<dbReference type="RefSeq" id="WP_009481133.1">
    <property type="nucleotide sequence ID" value="NZ_BAFE01000007.1"/>
</dbReference>
<reference evidence="10 11" key="1">
    <citation type="submission" date="2012-02" db="EMBL/GenBank/DDBJ databases">
        <title>Whole genome shotgun sequence of Mobilicoccus pelagius NBRC 104925.</title>
        <authorList>
            <person name="Yoshida Y."/>
            <person name="Hosoyama A."/>
            <person name="Tsuchikane K."/>
            <person name="Katsumata H."/>
            <person name="Yamazaki S."/>
            <person name="Fujita N."/>
        </authorList>
    </citation>
    <scope>NUCLEOTIDE SEQUENCE [LARGE SCALE GENOMIC DNA]</scope>
    <source>
        <strain evidence="10 11">NBRC 104925</strain>
    </source>
</reference>
<feature type="transmembrane region" description="Helical" evidence="9">
    <location>
        <begin position="12"/>
        <end position="33"/>
    </location>
</feature>
<feature type="transmembrane region" description="Helical" evidence="9">
    <location>
        <begin position="203"/>
        <end position="222"/>
    </location>
</feature>
<dbReference type="eggNOG" id="COG1115">
    <property type="taxonomic scope" value="Bacteria"/>
</dbReference>
<dbReference type="STRING" id="1089455.MOPEL_007_00510"/>
<gene>
    <name evidence="10" type="ORF">MOPEL_007_00510</name>
</gene>